<sequence>MAQKAKKDRAKANAAALQNLHIGSLTVHSIFFVSHFLLHRSRSLPLWGLFSAPALVCEYVLESSGRPKYDASTGALKSSGEDLGAQGLTDYMFDVIWVTWGAVVLVTLFGNWAWWLWMVVPAYGVYMGAGLLGMGRQKMAQMQGGGMEEPVQQQGNRRSRRAA</sequence>
<comment type="subcellular location">
    <subcellularLocation>
        <location evidence="1">Endoplasmic reticulum membrane</location>
        <topology evidence="1">Multi-pass membrane protein</topology>
    </subcellularLocation>
</comment>
<proteinExistence type="inferred from homology"/>
<dbReference type="Pfam" id="PF05620">
    <property type="entry name" value="TMEM208_SND2"/>
    <property type="match status" value="1"/>
</dbReference>
<accession>A0AA39GFA5</accession>
<dbReference type="AlphaFoldDB" id="A0AA39GFA5"/>
<keyword evidence="3 8" id="KW-0812">Transmembrane</keyword>
<feature type="transmembrane region" description="Helical" evidence="8">
    <location>
        <begin position="20"/>
        <end position="38"/>
    </location>
</feature>
<feature type="region of interest" description="Disordered" evidence="7">
    <location>
        <begin position="143"/>
        <end position="163"/>
    </location>
</feature>
<keyword evidence="4" id="KW-0256">Endoplasmic reticulum</keyword>
<keyword evidence="5 8" id="KW-1133">Transmembrane helix</keyword>
<name>A0AA39GFA5_SARSR</name>
<evidence type="ECO:0000256" key="3">
    <source>
        <dbReference type="ARBA" id="ARBA00022692"/>
    </source>
</evidence>
<evidence type="ECO:0000256" key="5">
    <source>
        <dbReference type="ARBA" id="ARBA00022989"/>
    </source>
</evidence>
<protein>
    <submittedName>
        <fullName evidence="9">Uncharacterized protein</fullName>
    </submittedName>
</protein>
<dbReference type="EMBL" id="JAPDFR010000005">
    <property type="protein sequence ID" value="KAK0386280.1"/>
    <property type="molecule type" value="Genomic_DNA"/>
</dbReference>
<evidence type="ECO:0000256" key="6">
    <source>
        <dbReference type="ARBA" id="ARBA00023136"/>
    </source>
</evidence>
<evidence type="ECO:0000313" key="9">
    <source>
        <dbReference type="EMBL" id="KAK0386280.1"/>
    </source>
</evidence>
<dbReference type="Proteomes" id="UP001175261">
    <property type="component" value="Unassembled WGS sequence"/>
</dbReference>
<comment type="caution">
    <text evidence="9">The sequence shown here is derived from an EMBL/GenBank/DDBJ whole genome shotgun (WGS) entry which is preliminary data.</text>
</comment>
<gene>
    <name evidence="9" type="ORF">NLU13_6117</name>
</gene>
<feature type="transmembrane region" description="Helical" evidence="8">
    <location>
        <begin position="91"/>
        <end position="109"/>
    </location>
</feature>
<dbReference type="PANTHER" id="PTHR13505">
    <property type="entry name" value="TRANSMEMBRANE PROTEIN 208"/>
    <property type="match status" value="1"/>
</dbReference>
<dbReference type="GO" id="GO:0006624">
    <property type="term" value="P:vacuolar protein processing"/>
    <property type="evidence" value="ECO:0007669"/>
    <property type="project" value="TreeGrafter"/>
</dbReference>
<comment type="similarity">
    <text evidence="2">Belongs to the TMEM208 family.</text>
</comment>
<evidence type="ECO:0000256" key="7">
    <source>
        <dbReference type="SAM" id="MobiDB-lite"/>
    </source>
</evidence>
<keyword evidence="6 8" id="KW-0472">Membrane</keyword>
<dbReference type="GO" id="GO:0005773">
    <property type="term" value="C:vacuole"/>
    <property type="evidence" value="ECO:0007669"/>
    <property type="project" value="GOC"/>
</dbReference>
<evidence type="ECO:0000256" key="4">
    <source>
        <dbReference type="ARBA" id="ARBA00022824"/>
    </source>
</evidence>
<dbReference type="PANTHER" id="PTHR13505:SF7">
    <property type="entry name" value="TRANSMEMBRANE PROTEIN 208"/>
    <property type="match status" value="1"/>
</dbReference>
<evidence type="ECO:0000313" key="10">
    <source>
        <dbReference type="Proteomes" id="UP001175261"/>
    </source>
</evidence>
<dbReference type="GO" id="GO:0005789">
    <property type="term" value="C:endoplasmic reticulum membrane"/>
    <property type="evidence" value="ECO:0007669"/>
    <property type="project" value="UniProtKB-SubCell"/>
</dbReference>
<reference evidence="9" key="1">
    <citation type="submission" date="2022-10" db="EMBL/GenBank/DDBJ databases">
        <title>Determination and structural analysis of whole genome sequence of Sarocladium strictum F4-1.</title>
        <authorList>
            <person name="Hu L."/>
            <person name="Jiang Y."/>
        </authorList>
    </citation>
    <scope>NUCLEOTIDE SEQUENCE</scope>
    <source>
        <strain evidence="9">F4-1</strain>
    </source>
</reference>
<dbReference type="InterPro" id="IPR008506">
    <property type="entry name" value="SND2/TMEM208"/>
</dbReference>
<keyword evidence="10" id="KW-1185">Reference proteome</keyword>
<organism evidence="9 10">
    <name type="scientific">Sarocladium strictum</name>
    <name type="common">Black bundle disease fungus</name>
    <name type="synonym">Acremonium strictum</name>
    <dbReference type="NCBI Taxonomy" id="5046"/>
    <lineage>
        <taxon>Eukaryota</taxon>
        <taxon>Fungi</taxon>
        <taxon>Dikarya</taxon>
        <taxon>Ascomycota</taxon>
        <taxon>Pezizomycotina</taxon>
        <taxon>Sordariomycetes</taxon>
        <taxon>Hypocreomycetidae</taxon>
        <taxon>Hypocreales</taxon>
        <taxon>Sarocladiaceae</taxon>
        <taxon>Sarocladium</taxon>
    </lineage>
</organism>
<evidence type="ECO:0000256" key="8">
    <source>
        <dbReference type="SAM" id="Phobius"/>
    </source>
</evidence>
<evidence type="ECO:0000256" key="1">
    <source>
        <dbReference type="ARBA" id="ARBA00004477"/>
    </source>
</evidence>
<evidence type="ECO:0000256" key="2">
    <source>
        <dbReference type="ARBA" id="ARBA00009950"/>
    </source>
</evidence>